<dbReference type="InterPro" id="IPR013783">
    <property type="entry name" value="Ig-like_fold"/>
</dbReference>
<protein>
    <submittedName>
        <fullName evidence="2">ADP-ribosyltransferase</fullName>
    </submittedName>
</protein>
<evidence type="ECO:0000259" key="1">
    <source>
        <dbReference type="PROSITE" id="PS50853"/>
    </source>
</evidence>
<evidence type="ECO:0000313" key="2">
    <source>
        <dbReference type="EMBL" id="MFK7048832.1"/>
    </source>
</evidence>
<reference evidence="2 3" key="1">
    <citation type="submission" date="2024-02" db="EMBL/GenBank/DDBJ databases">
        <title>Comparative Genomic Analysis of Flavobacterium Species Causing Columnaris Disease of Freshwater Fish in Thailand: Insights into Virulence and Resistance Mechanisms.</title>
        <authorList>
            <person name="Nguyen D."/>
            <person name="Chokmangmeepisarn P."/>
            <person name="Khianchaikhan K."/>
            <person name="Morishita M."/>
            <person name="Bunnoy A."/>
            <person name="Rodkhum C."/>
        </authorList>
    </citation>
    <scope>NUCLEOTIDE SEQUENCE [LARGE SCALE GENOMIC DNA]</scope>
    <source>
        <strain evidence="2 3">KCRT2007</strain>
    </source>
</reference>
<dbReference type="PROSITE" id="PS50853">
    <property type="entry name" value="FN3"/>
    <property type="match status" value="1"/>
</dbReference>
<dbReference type="InterPro" id="IPR003540">
    <property type="entry name" value="ADP-ribosyltransferase"/>
</dbReference>
<dbReference type="CDD" id="cd00063">
    <property type="entry name" value="FN3"/>
    <property type="match status" value="1"/>
</dbReference>
<dbReference type="EMBL" id="JAZGZR010000005">
    <property type="protein sequence ID" value="MFK7048832.1"/>
    <property type="molecule type" value="Genomic_DNA"/>
</dbReference>
<evidence type="ECO:0000313" key="3">
    <source>
        <dbReference type="Proteomes" id="UP001621813"/>
    </source>
</evidence>
<dbReference type="Gene3D" id="3.90.176.10">
    <property type="entry name" value="Toxin ADP-ribosyltransferase, Chain A, domain 1"/>
    <property type="match status" value="1"/>
</dbReference>
<organism evidence="2 3">
    <name type="scientific">Flavobacterium davisii</name>
    <dbReference type="NCBI Taxonomy" id="2906077"/>
    <lineage>
        <taxon>Bacteria</taxon>
        <taxon>Pseudomonadati</taxon>
        <taxon>Bacteroidota</taxon>
        <taxon>Flavobacteriia</taxon>
        <taxon>Flavobacteriales</taxon>
        <taxon>Flavobacteriaceae</taxon>
        <taxon>Flavobacterium</taxon>
    </lineage>
</organism>
<dbReference type="SMART" id="SM00060">
    <property type="entry name" value="FN3"/>
    <property type="match status" value="2"/>
</dbReference>
<sequence length="1666" mass="184151">MIRKLFNFFFILLTFQIFAQVYPVQMTPVFHVPYSSRLSDYATSMDVRMRLLVNTTDIGINNRQVRLKMYVQGNGIQAQSSEVVVGMNPIYINGGELLTLTNLELAPLFRLENLEGMSPSQYANALPEGLYTVCFELYDFLTNQKISQKSCAQLYLMLNDPPLLNTPSRNESIVVSDFPNILFTWTPRQINATNVSYQFELKEILDPTIDPQIGFLTSPLLYEEELRSTALLYDVSKPNLLPGKRYAWRVRAMSTSGLSLNNVFKNEGYSEIYHFTYASHCPAPTFILSEAVSARSVRVSWLGDKNHTKYHLQYKKAPPLGAGGLWFEVYTMNPQTTLSDLEAGVSYEFRVGGSCEPAVLGNTGTFTYSGINQFSMPAAGTSNTSFTCGLNPTIAIANQTPITNLIVSETFTAGDFPVKILELTGNNPYSGKGYIIVPYLADTKIAVAFNNITVNTNYQLIKGVVETTYNPEAPNISDVEDLSGGNNGQIVTQTVPFVITTITTNPNGDIIVGGANGEQITIPGGSNTVITGGNGQIYNVDSHGNATGPFVPAPGGATTVQNTDGVASNGQASQFTAQGVSVRFEPISSTKYAWDNVPTTAPSYIKEKYAKVGSDYLSYKAVVNGQRDVLKAKIVISDHKIVQDSIIFKTQHGVLIDKEKTADGYLLTLKGTKTYAEEEVQAVIKQGGKYKIINAFRLTHISEKPINVTLIPLNSSSSIPNTAISQMQDVYTKAGVTLNIKTVPVLTYDGGGDNKITTSESGVFDYYTDEEKSINAKVKALPDYDPKTYYLIYSNLPSDKGIEGFMALGGQFGYIFTPPSGVGGLKTASHELAHGVFALQHPFANAADKGKTPFLMDYGSGTELGHLDWAQINNPALKYYGFQGDSQGEFAGGYVLTPDLKVTSIPNTKTIFRDFDLSAIPVGTLPGFTVAKDNVTKSYKWSGTNYVNIIDATDDFKYQIISNPMKEIKMMLFYNLENKCNGRFIEIEHNNHIKSFNPTASELLNIVDLNKNSSKLIDCKGDANGNNSWFEYSPAIDCSVANIQNLIGEKVEAIKEGINSITNASQVNQLLKNNYNSCVFESLDLDTRLKILNILFKEGVDDRNWEFSEGILSLGDKFFVDDLILKTPVADRVNLLKNGFMSNPKWLETLWKEAEPAILNNDVDLDDITQLISEMGNWVLATYNQLEIPLTQETVIVDSTTGNYGTATYPKGLLPLFLGSSSDTFSFVSPDGFDYKINVVNNVQYKDGKIEFEQNRIGKSRNYNLNNTGQAVYETKYYDYRSKLHPFEPLVLQLGNNYNFLEFGSFYAANKEIVVPAILAALYLQKVENNLTQHNVRQIGNGIAITTAIAATPFTGGGSLVAWSANMAVVGGITAAVDVPTQELKQKLIAENQYGQYREIFENWDLFYNTVGITEGALGLTQLGLAIKNINRVEAWNKFSSKIKNIPDSSPISYLKSKWNVIRGVSGAGNSTSILKSNTFFSTYLDGLTNGIFTRKFTNILSIEEEAVLKFYTTNPGYKDFNRALRGEIPMTDFYNAQKSLMEQALSKMPNSIFNGSKNLLYRIENLTDVQISSIYIEGSIINTKAFTSATYSENAIIDAIRNRSYTVLIRIEGKNGKLIEELSTLPAEKEILFKTGSIFEVNKVGFSPNPDDYMTPIKTIWLKEL</sequence>
<dbReference type="SUPFAM" id="SSF49265">
    <property type="entry name" value="Fibronectin type III"/>
    <property type="match status" value="1"/>
</dbReference>
<accession>A0ABW8PLL2</accession>
<dbReference type="PROSITE" id="PS51996">
    <property type="entry name" value="TR_MART"/>
    <property type="match status" value="1"/>
</dbReference>
<proteinExistence type="predicted"/>
<name>A0ABW8PLL2_9FLAO</name>
<comment type="caution">
    <text evidence="2">The sequence shown here is derived from an EMBL/GenBank/DDBJ whole genome shotgun (WGS) entry which is preliminary data.</text>
</comment>
<feature type="domain" description="Fibronectin type-III" evidence="1">
    <location>
        <begin position="283"/>
        <end position="379"/>
    </location>
</feature>
<gene>
    <name evidence="2" type="ORF">V3Q77_02925</name>
</gene>
<dbReference type="Proteomes" id="UP001621813">
    <property type="component" value="Unassembled WGS sequence"/>
</dbReference>
<dbReference type="SUPFAM" id="SSF56399">
    <property type="entry name" value="ADP-ribosylation"/>
    <property type="match status" value="1"/>
</dbReference>
<dbReference type="Pfam" id="PF03496">
    <property type="entry name" value="ADPrib_exo_Tox"/>
    <property type="match status" value="1"/>
</dbReference>
<dbReference type="InterPro" id="IPR036116">
    <property type="entry name" value="FN3_sf"/>
</dbReference>
<keyword evidence="3" id="KW-1185">Reference proteome</keyword>
<dbReference type="InterPro" id="IPR003961">
    <property type="entry name" value="FN3_dom"/>
</dbReference>
<dbReference type="Gene3D" id="2.60.40.10">
    <property type="entry name" value="Immunoglobulins"/>
    <property type="match status" value="2"/>
</dbReference>